<protein>
    <submittedName>
        <fullName evidence="1">Uncharacterized protein</fullName>
    </submittedName>
</protein>
<organism evidence="1 2">
    <name type="scientific">Cricetulus griseus</name>
    <name type="common">Chinese hamster</name>
    <name type="synonym">Cricetulus barabensis griseus</name>
    <dbReference type="NCBI Taxonomy" id="10029"/>
    <lineage>
        <taxon>Eukaryota</taxon>
        <taxon>Metazoa</taxon>
        <taxon>Chordata</taxon>
        <taxon>Craniata</taxon>
        <taxon>Vertebrata</taxon>
        <taxon>Euteleostomi</taxon>
        <taxon>Mammalia</taxon>
        <taxon>Eutheria</taxon>
        <taxon>Euarchontoglires</taxon>
        <taxon>Glires</taxon>
        <taxon>Rodentia</taxon>
        <taxon>Myomorpha</taxon>
        <taxon>Muroidea</taxon>
        <taxon>Cricetidae</taxon>
        <taxon>Cricetinae</taxon>
        <taxon>Cricetulus</taxon>
    </lineage>
</organism>
<dbReference type="EMBL" id="JH003670">
    <property type="protein sequence ID" value="EGW11364.1"/>
    <property type="molecule type" value="Genomic_DNA"/>
</dbReference>
<gene>
    <name evidence="1" type="ORF">I79_024424</name>
</gene>
<evidence type="ECO:0000313" key="1">
    <source>
        <dbReference type="EMBL" id="EGW11364.1"/>
    </source>
</evidence>
<name>G3IKM1_CRIGR</name>
<reference evidence="2" key="1">
    <citation type="journal article" date="2011" name="Nat. Biotechnol.">
        <title>The genomic sequence of the Chinese hamster ovary (CHO)-K1 cell line.</title>
        <authorList>
            <person name="Xu X."/>
            <person name="Nagarajan H."/>
            <person name="Lewis N.E."/>
            <person name="Pan S."/>
            <person name="Cai Z."/>
            <person name="Liu X."/>
            <person name="Chen W."/>
            <person name="Xie M."/>
            <person name="Wang W."/>
            <person name="Hammond S."/>
            <person name="Andersen M.R."/>
            <person name="Neff N."/>
            <person name="Passarelli B."/>
            <person name="Koh W."/>
            <person name="Fan H.C."/>
            <person name="Wang J."/>
            <person name="Gui Y."/>
            <person name="Lee K.H."/>
            <person name="Betenbaugh M.J."/>
            <person name="Quake S.R."/>
            <person name="Famili I."/>
            <person name="Palsson B.O."/>
            <person name="Wang J."/>
        </authorList>
    </citation>
    <scope>NUCLEOTIDE SEQUENCE [LARGE SCALE GENOMIC DNA]</scope>
    <source>
        <strain evidence="2">CHO K1 cell line</strain>
    </source>
</reference>
<evidence type="ECO:0000313" key="2">
    <source>
        <dbReference type="Proteomes" id="UP000001075"/>
    </source>
</evidence>
<accession>G3IKM1</accession>
<dbReference type="InParanoid" id="G3IKM1"/>
<proteinExistence type="predicted"/>
<dbReference type="Proteomes" id="UP000001075">
    <property type="component" value="Unassembled WGS sequence"/>
</dbReference>
<sequence>MAQNALCGKTLKFIFISSSPYTINIDLTPLKPEFLTLLEPDPLKLVLLVYWAN</sequence>
<dbReference type="AlphaFoldDB" id="G3IKM1"/>